<dbReference type="InParanoid" id="A0A167MIV3"/>
<dbReference type="EMBL" id="KV440982">
    <property type="protein sequence ID" value="OAD72954.1"/>
    <property type="molecule type" value="Genomic_DNA"/>
</dbReference>
<sequence length="101" mass="11746">MGRLDSSGVFPKQVMELIRQMCIKLPTRIYGSDLSKTNNGIIMCYKGTISKLSRRFMAILRISVWKLAEKPQLFNKRLSIYDVHTKDVGIRIYQLNNEYDS</sequence>
<keyword evidence="2" id="KW-1185">Reference proteome</keyword>
<gene>
    <name evidence="1" type="ORF">PHYBLDRAFT_65117</name>
</gene>
<accession>A0A167MIV3</accession>
<protein>
    <submittedName>
        <fullName evidence="1">Uncharacterized protein</fullName>
    </submittedName>
</protein>
<evidence type="ECO:0000313" key="1">
    <source>
        <dbReference type="EMBL" id="OAD72954.1"/>
    </source>
</evidence>
<dbReference type="AlphaFoldDB" id="A0A167MIV3"/>
<evidence type="ECO:0000313" key="2">
    <source>
        <dbReference type="Proteomes" id="UP000077315"/>
    </source>
</evidence>
<organism evidence="1 2">
    <name type="scientific">Phycomyces blakesleeanus (strain ATCC 8743b / DSM 1359 / FGSC 10004 / NBRC 33097 / NRRL 1555)</name>
    <dbReference type="NCBI Taxonomy" id="763407"/>
    <lineage>
        <taxon>Eukaryota</taxon>
        <taxon>Fungi</taxon>
        <taxon>Fungi incertae sedis</taxon>
        <taxon>Mucoromycota</taxon>
        <taxon>Mucoromycotina</taxon>
        <taxon>Mucoromycetes</taxon>
        <taxon>Mucorales</taxon>
        <taxon>Phycomycetaceae</taxon>
        <taxon>Phycomyces</taxon>
    </lineage>
</organism>
<dbReference type="VEuPathDB" id="FungiDB:PHYBLDRAFT_65117"/>
<reference evidence="2" key="1">
    <citation type="submission" date="2015-06" db="EMBL/GenBank/DDBJ databases">
        <title>Expansion of signal transduction pathways in fungi by whole-genome duplication.</title>
        <authorList>
            <consortium name="DOE Joint Genome Institute"/>
            <person name="Corrochano L.M."/>
            <person name="Kuo A."/>
            <person name="Marcet-Houben M."/>
            <person name="Polaino S."/>
            <person name="Salamov A."/>
            <person name="Villalobos J.M."/>
            <person name="Alvarez M.I."/>
            <person name="Avalos J."/>
            <person name="Benito E.P."/>
            <person name="Benoit I."/>
            <person name="Burger G."/>
            <person name="Camino L.P."/>
            <person name="Canovas D."/>
            <person name="Cerda-Olmedo E."/>
            <person name="Cheng J.-F."/>
            <person name="Dominguez A."/>
            <person name="Elias M."/>
            <person name="Eslava A.P."/>
            <person name="Glaser F."/>
            <person name="Grimwood J."/>
            <person name="Gutierrez G."/>
            <person name="Heitman J."/>
            <person name="Henrissat B."/>
            <person name="Iturriaga E.A."/>
            <person name="Lang B.F."/>
            <person name="Lavin J.L."/>
            <person name="Lee S."/>
            <person name="Li W."/>
            <person name="Lindquist E."/>
            <person name="Lopez-Garcia S."/>
            <person name="Luque E.M."/>
            <person name="Marcos A.T."/>
            <person name="Martin J."/>
            <person name="McCluskey K."/>
            <person name="Medina H.R."/>
            <person name="Miralles-Duran A."/>
            <person name="Miyazaki A."/>
            <person name="Munoz-Torres E."/>
            <person name="Oguiza J.A."/>
            <person name="Ohm R."/>
            <person name="Olmedo M."/>
            <person name="Orejas M."/>
            <person name="Ortiz-Castellanos L."/>
            <person name="Pisabarro A.G."/>
            <person name="Rodriguez-Romero J."/>
            <person name="Ruiz-Herrera J."/>
            <person name="Ruiz-Vazquez R."/>
            <person name="Sanz C."/>
            <person name="Schackwitz W."/>
            <person name="Schmutz J."/>
            <person name="Shahriari M."/>
            <person name="Shelest E."/>
            <person name="Silva-Franco F."/>
            <person name="Soanes D."/>
            <person name="Syed K."/>
            <person name="Tagua V.G."/>
            <person name="Talbot N.J."/>
            <person name="Thon M."/>
            <person name="De vries R.P."/>
            <person name="Wiebenga A."/>
            <person name="Yadav J.S."/>
            <person name="Braun E.L."/>
            <person name="Baker S."/>
            <person name="Garre V."/>
            <person name="Horwitz B."/>
            <person name="Torres-Martinez S."/>
            <person name="Idnurm A."/>
            <person name="Herrera-Estrella A."/>
            <person name="Gabaldon T."/>
            <person name="Grigoriev I.V."/>
        </authorList>
    </citation>
    <scope>NUCLEOTIDE SEQUENCE [LARGE SCALE GENOMIC DNA]</scope>
    <source>
        <strain evidence="2">NRRL 1555(-)</strain>
    </source>
</reference>
<name>A0A167MIV3_PHYB8</name>
<dbReference type="Proteomes" id="UP000077315">
    <property type="component" value="Unassembled WGS sequence"/>
</dbReference>
<dbReference type="RefSeq" id="XP_018290994.1">
    <property type="nucleotide sequence ID" value="XM_018441399.1"/>
</dbReference>
<dbReference type="GeneID" id="29002305"/>
<proteinExistence type="predicted"/>